<dbReference type="Gene3D" id="1.10.30.50">
    <property type="match status" value="1"/>
</dbReference>
<keyword evidence="2" id="KW-0540">Nuclease</keyword>
<dbReference type="GO" id="GO:0016787">
    <property type="term" value="F:hydrolase activity"/>
    <property type="evidence" value="ECO:0007669"/>
    <property type="project" value="UniProtKB-KW"/>
</dbReference>
<comment type="caution">
    <text evidence="12">The sequence shown here is derived from an EMBL/GenBank/DDBJ whole genome shotgun (WGS) entry which is preliminary data.</text>
</comment>
<protein>
    <recommendedName>
        <fullName evidence="11">HNH Cas9-type domain-containing protein</fullName>
    </recommendedName>
</protein>
<evidence type="ECO:0000313" key="13">
    <source>
        <dbReference type="Proteomes" id="UP001153069"/>
    </source>
</evidence>
<dbReference type="GO" id="GO:0003723">
    <property type="term" value="F:RNA binding"/>
    <property type="evidence" value="ECO:0007669"/>
    <property type="project" value="UniProtKB-KW"/>
</dbReference>
<evidence type="ECO:0000256" key="6">
    <source>
        <dbReference type="ARBA" id="ARBA00022842"/>
    </source>
</evidence>
<dbReference type="InterPro" id="IPR004919">
    <property type="entry name" value="GmrSD_N"/>
</dbReference>
<evidence type="ECO:0000259" key="11">
    <source>
        <dbReference type="PROSITE" id="PS51749"/>
    </source>
</evidence>
<sequence length="438" mass="50306">MWLGKGKLNLTPDYQRKHVWEPSRSSRLVVTVLCRRIVPAVTVWQDKKGRLDVIDGKQRLASLLGFFLAGDNPEHHKKLTDTGKLPTDFTTLSQLDEKYDTLNGLTFEALSEERQIAFSSFTIPVTTIPNRAPQNHVHSCFLDINSGGLDLTYQQGRRVAYWSPYIRLLDKLAKNEDFQRIRDPEAFDKGGYVPCDKESDCELILRAFAWERFGKNYKKPMVDFINRELEHFGNLNNEAAQKAILTSRMAEFELVMKIWANVFSENNGAFRAWKNGRWAKDITLPLWDLMYAVLVELTRKYPKAHMYTKCKKELQAATKSLFTKYDIARELSYRSAKKFLKQKALVDGVLSEVLSKANPENGPRRFAGDLDLRRQQLYDKQEGNCNICNQTLDVKRIHDGSYAHLDHKIPYSKGGPTEEDNAALVHTECNLHKGAKTE</sequence>
<dbReference type="Pfam" id="PF01844">
    <property type="entry name" value="HNH"/>
    <property type="match status" value="1"/>
</dbReference>
<dbReference type="OrthoDB" id="5419821at2759"/>
<evidence type="ECO:0000256" key="8">
    <source>
        <dbReference type="ARBA" id="ARBA00023118"/>
    </source>
</evidence>
<evidence type="ECO:0000256" key="5">
    <source>
        <dbReference type="ARBA" id="ARBA00022801"/>
    </source>
</evidence>
<evidence type="ECO:0000256" key="2">
    <source>
        <dbReference type="ARBA" id="ARBA00022722"/>
    </source>
</evidence>
<dbReference type="GO" id="GO:0003677">
    <property type="term" value="F:DNA binding"/>
    <property type="evidence" value="ECO:0007669"/>
    <property type="project" value="UniProtKB-KW"/>
</dbReference>
<dbReference type="InterPro" id="IPR002711">
    <property type="entry name" value="HNH"/>
</dbReference>
<keyword evidence="3" id="KW-0479">Metal-binding</keyword>
<proteinExistence type="predicted"/>
<evidence type="ECO:0000256" key="1">
    <source>
        <dbReference type="ARBA" id="ARBA00001946"/>
    </source>
</evidence>
<dbReference type="Pfam" id="PF03235">
    <property type="entry name" value="GmrSD_N"/>
    <property type="match status" value="1"/>
</dbReference>
<evidence type="ECO:0000256" key="7">
    <source>
        <dbReference type="ARBA" id="ARBA00022884"/>
    </source>
</evidence>
<dbReference type="PANTHER" id="PTHR39639:SF1">
    <property type="entry name" value="DUF262 DOMAIN-CONTAINING PROTEIN"/>
    <property type="match status" value="1"/>
</dbReference>
<dbReference type="PROSITE" id="PS51749">
    <property type="entry name" value="HNH_CAS9"/>
    <property type="match status" value="1"/>
</dbReference>
<evidence type="ECO:0000256" key="4">
    <source>
        <dbReference type="ARBA" id="ARBA00022759"/>
    </source>
</evidence>
<evidence type="ECO:0000313" key="12">
    <source>
        <dbReference type="EMBL" id="CAB9501089.1"/>
    </source>
</evidence>
<comment type="cofactor">
    <cofactor evidence="1">
        <name>Mg(2+)</name>
        <dbReference type="ChEBI" id="CHEBI:18420"/>
    </cofactor>
</comment>
<dbReference type="EMBL" id="CAICTM010000098">
    <property type="protein sequence ID" value="CAB9501089.1"/>
    <property type="molecule type" value="Genomic_DNA"/>
</dbReference>
<evidence type="ECO:0000256" key="3">
    <source>
        <dbReference type="ARBA" id="ARBA00022723"/>
    </source>
</evidence>
<keyword evidence="9" id="KW-0238">DNA-binding</keyword>
<dbReference type="InterPro" id="IPR033114">
    <property type="entry name" value="HNH_CAS9"/>
</dbReference>
<dbReference type="GO" id="GO:0008270">
    <property type="term" value="F:zinc ion binding"/>
    <property type="evidence" value="ECO:0007669"/>
    <property type="project" value="InterPro"/>
</dbReference>
<dbReference type="CDD" id="cd00085">
    <property type="entry name" value="HNHc"/>
    <property type="match status" value="1"/>
</dbReference>
<keyword evidence="5" id="KW-0378">Hydrolase</keyword>
<dbReference type="Proteomes" id="UP001153069">
    <property type="component" value="Unassembled WGS sequence"/>
</dbReference>
<reference evidence="12" key="1">
    <citation type="submission" date="2020-06" db="EMBL/GenBank/DDBJ databases">
        <authorList>
            <consortium name="Plant Systems Biology data submission"/>
        </authorList>
    </citation>
    <scope>NUCLEOTIDE SEQUENCE</scope>
    <source>
        <strain evidence="12">D6</strain>
    </source>
</reference>
<keyword evidence="10" id="KW-0464">Manganese</keyword>
<evidence type="ECO:0000256" key="10">
    <source>
        <dbReference type="ARBA" id="ARBA00023211"/>
    </source>
</evidence>
<keyword evidence="8" id="KW-0051">Antiviral defense</keyword>
<keyword evidence="13" id="KW-1185">Reference proteome</keyword>
<name>A0A9N8DHZ0_9STRA</name>
<evidence type="ECO:0000256" key="9">
    <source>
        <dbReference type="ARBA" id="ARBA00023125"/>
    </source>
</evidence>
<dbReference type="GO" id="GO:0051607">
    <property type="term" value="P:defense response to virus"/>
    <property type="evidence" value="ECO:0007669"/>
    <property type="project" value="UniProtKB-KW"/>
</dbReference>
<keyword evidence="4" id="KW-0255">Endonuclease</keyword>
<dbReference type="AlphaFoldDB" id="A0A9N8DHZ0"/>
<feature type="domain" description="HNH Cas9-type" evidence="11">
    <location>
        <begin position="332"/>
        <end position="438"/>
    </location>
</feature>
<accession>A0A9N8DHZ0</accession>
<keyword evidence="6" id="KW-0460">Magnesium</keyword>
<dbReference type="PANTHER" id="PTHR39639">
    <property type="entry name" value="CHROMOSOME 16, WHOLE GENOME SHOTGUN SEQUENCE"/>
    <property type="match status" value="1"/>
</dbReference>
<keyword evidence="7" id="KW-0694">RNA-binding</keyword>
<gene>
    <name evidence="12" type="ORF">SEMRO_99_G050960.1</name>
</gene>
<organism evidence="12 13">
    <name type="scientific">Seminavis robusta</name>
    <dbReference type="NCBI Taxonomy" id="568900"/>
    <lineage>
        <taxon>Eukaryota</taxon>
        <taxon>Sar</taxon>
        <taxon>Stramenopiles</taxon>
        <taxon>Ochrophyta</taxon>
        <taxon>Bacillariophyta</taxon>
        <taxon>Bacillariophyceae</taxon>
        <taxon>Bacillariophycidae</taxon>
        <taxon>Naviculales</taxon>
        <taxon>Naviculaceae</taxon>
        <taxon>Seminavis</taxon>
    </lineage>
</organism>
<dbReference type="GO" id="GO:0004519">
    <property type="term" value="F:endonuclease activity"/>
    <property type="evidence" value="ECO:0007669"/>
    <property type="project" value="UniProtKB-KW"/>
</dbReference>
<dbReference type="InterPro" id="IPR003615">
    <property type="entry name" value="HNH_nuc"/>
</dbReference>